<keyword evidence="3" id="KW-0812">Transmembrane</keyword>
<organism evidence="4 5">
    <name type="scientific">Arthrobacter stackebrandtii</name>
    <dbReference type="NCBI Taxonomy" id="272161"/>
    <lineage>
        <taxon>Bacteria</taxon>
        <taxon>Bacillati</taxon>
        <taxon>Actinomycetota</taxon>
        <taxon>Actinomycetes</taxon>
        <taxon>Micrococcales</taxon>
        <taxon>Micrococcaceae</taxon>
        <taxon>Arthrobacter</taxon>
    </lineage>
</organism>
<dbReference type="GO" id="GO:0016787">
    <property type="term" value="F:hydrolase activity"/>
    <property type="evidence" value="ECO:0007669"/>
    <property type="project" value="UniProtKB-KW"/>
</dbReference>
<dbReference type="InterPro" id="IPR023365">
    <property type="entry name" value="Sortase_dom-sf"/>
</dbReference>
<dbReference type="InterPro" id="IPR042003">
    <property type="entry name" value="Sortase_E"/>
</dbReference>
<proteinExistence type="predicted"/>
<keyword evidence="3" id="KW-0472">Membrane</keyword>
<dbReference type="SUPFAM" id="SSF63817">
    <property type="entry name" value="Sortase"/>
    <property type="match status" value="1"/>
</dbReference>
<gene>
    <name evidence="4" type="ORF">JOF48_001476</name>
</gene>
<dbReference type="CDD" id="cd05830">
    <property type="entry name" value="Sortase_E"/>
    <property type="match status" value="1"/>
</dbReference>
<keyword evidence="5" id="KW-1185">Reference proteome</keyword>
<sequence>MAPSPDHADSGVGVQELISGNERRHRLREEAARRQPGSRTGRARSAGNSPAGPGGRAGNRRSRQRPKQGFFRTLVQVLGELLITAGIVLLLFVVWELWWTNIEANSVQQQAVSEFARDFQGPLTPPDPGTPSDYGEPVVTAEPAVPGEVFGVAYIPRFGENYSRPLVEGVAPAQLDSLGLGRYDSSTMPGGVGNFAIAGHRQTHGAVLDAIHTLVPGDKIYIQTKDGYYTYVFRNNQIVMPDRADVLLPVPTDPEAVPTEWFLTMTSCNPRFGAEERIIAYSLLESWQPASAGPPSAIADLVAANQKG</sequence>
<accession>A0ABS4YW75</accession>
<keyword evidence="3" id="KW-1133">Transmembrane helix</keyword>
<reference evidence="4 5" key="1">
    <citation type="submission" date="2021-03" db="EMBL/GenBank/DDBJ databases">
        <title>Sequencing the genomes of 1000 actinobacteria strains.</title>
        <authorList>
            <person name="Klenk H.-P."/>
        </authorList>
    </citation>
    <scope>NUCLEOTIDE SEQUENCE [LARGE SCALE GENOMIC DNA]</scope>
    <source>
        <strain evidence="4 5">DSM 16005</strain>
    </source>
</reference>
<dbReference type="InterPro" id="IPR005754">
    <property type="entry name" value="Sortase"/>
</dbReference>
<name>A0ABS4YW75_9MICC</name>
<dbReference type="InterPro" id="IPR053465">
    <property type="entry name" value="Sortase_Class_E"/>
</dbReference>
<dbReference type="Gene3D" id="2.40.260.10">
    <property type="entry name" value="Sortase"/>
    <property type="match status" value="1"/>
</dbReference>
<evidence type="ECO:0000313" key="5">
    <source>
        <dbReference type="Proteomes" id="UP000711614"/>
    </source>
</evidence>
<evidence type="ECO:0000313" key="4">
    <source>
        <dbReference type="EMBL" id="MBP2412677.1"/>
    </source>
</evidence>
<dbReference type="RefSeq" id="WP_342591180.1">
    <property type="nucleotide sequence ID" value="NZ_JAGIOI010000001.1"/>
</dbReference>
<dbReference type="Pfam" id="PF04203">
    <property type="entry name" value="Sortase"/>
    <property type="match status" value="1"/>
</dbReference>
<dbReference type="Proteomes" id="UP000711614">
    <property type="component" value="Unassembled WGS sequence"/>
</dbReference>
<dbReference type="EC" id="3.4.22.70" evidence="4"/>
<evidence type="ECO:0000256" key="2">
    <source>
        <dbReference type="SAM" id="MobiDB-lite"/>
    </source>
</evidence>
<protein>
    <submittedName>
        <fullName evidence="4">Sortase A</fullName>
        <ecNumber evidence="4">3.4.22.70</ecNumber>
    </submittedName>
</protein>
<dbReference type="NCBIfam" id="NF033747">
    <property type="entry name" value="class_E_sortase"/>
    <property type="match status" value="1"/>
</dbReference>
<evidence type="ECO:0000256" key="3">
    <source>
        <dbReference type="SAM" id="Phobius"/>
    </source>
</evidence>
<dbReference type="EMBL" id="JAGIOI010000001">
    <property type="protein sequence ID" value="MBP2412677.1"/>
    <property type="molecule type" value="Genomic_DNA"/>
</dbReference>
<feature type="transmembrane region" description="Helical" evidence="3">
    <location>
        <begin position="70"/>
        <end position="99"/>
    </location>
</feature>
<comment type="caution">
    <text evidence="4">The sequence shown here is derived from an EMBL/GenBank/DDBJ whole genome shotgun (WGS) entry which is preliminary data.</text>
</comment>
<keyword evidence="1 4" id="KW-0378">Hydrolase</keyword>
<evidence type="ECO:0000256" key="1">
    <source>
        <dbReference type="ARBA" id="ARBA00022801"/>
    </source>
</evidence>
<feature type="region of interest" description="Disordered" evidence="2">
    <location>
        <begin position="1"/>
        <end position="65"/>
    </location>
</feature>